<accession>A0A2T6KDZ3</accession>
<dbReference type="AlphaFoldDB" id="A0A2T6KDZ3"/>
<comment type="caution">
    <text evidence="1">The sequence shown here is derived from an EMBL/GenBank/DDBJ whole genome shotgun (WGS) entry which is preliminary data.</text>
</comment>
<proteinExistence type="predicted"/>
<reference evidence="1 2" key="1">
    <citation type="submission" date="2018-04" db="EMBL/GenBank/DDBJ databases">
        <title>Genomic Encyclopedia of Archaeal and Bacterial Type Strains, Phase II (KMG-II): from individual species to whole genera.</title>
        <authorList>
            <person name="Goeker M."/>
        </authorList>
    </citation>
    <scope>NUCLEOTIDE SEQUENCE [LARGE SCALE GENOMIC DNA]</scope>
    <source>
        <strain evidence="1 2">DSM 29955</strain>
    </source>
</reference>
<dbReference type="Proteomes" id="UP000244523">
    <property type="component" value="Unassembled WGS sequence"/>
</dbReference>
<organism evidence="1 2">
    <name type="scientific">Yoonia sediminilitoris</name>
    <dbReference type="NCBI Taxonomy" id="1286148"/>
    <lineage>
        <taxon>Bacteria</taxon>
        <taxon>Pseudomonadati</taxon>
        <taxon>Pseudomonadota</taxon>
        <taxon>Alphaproteobacteria</taxon>
        <taxon>Rhodobacterales</taxon>
        <taxon>Paracoccaceae</taxon>
        <taxon>Yoonia</taxon>
    </lineage>
</organism>
<dbReference type="Gene3D" id="3.30.420.40">
    <property type="match status" value="1"/>
</dbReference>
<protein>
    <submittedName>
        <fullName evidence="1">Uncharacterized protein</fullName>
    </submittedName>
</protein>
<keyword evidence="2" id="KW-1185">Reference proteome</keyword>
<gene>
    <name evidence="1" type="ORF">C8N45_108149</name>
</gene>
<name>A0A2T6KDZ3_9RHOB</name>
<dbReference type="EMBL" id="QBUD01000008">
    <property type="protein sequence ID" value="PUB13228.1"/>
    <property type="molecule type" value="Genomic_DNA"/>
</dbReference>
<evidence type="ECO:0000313" key="1">
    <source>
        <dbReference type="EMBL" id="PUB13228.1"/>
    </source>
</evidence>
<sequence>MIGHVVVVDIGKTHAKLVPVDSKSLSEIAVLTRPA</sequence>
<evidence type="ECO:0000313" key="2">
    <source>
        <dbReference type="Proteomes" id="UP000244523"/>
    </source>
</evidence>